<dbReference type="GO" id="GO:0000049">
    <property type="term" value="F:tRNA binding"/>
    <property type="evidence" value="ECO:0007669"/>
    <property type="project" value="UniProtKB-UniRule"/>
</dbReference>
<dbReference type="GO" id="GO:0005737">
    <property type="term" value="C:cytoplasm"/>
    <property type="evidence" value="ECO:0007669"/>
    <property type="project" value="UniProtKB-SubCell"/>
</dbReference>
<dbReference type="Pfam" id="PF01588">
    <property type="entry name" value="tRNA_bind"/>
    <property type="match status" value="1"/>
</dbReference>
<dbReference type="Gene3D" id="3.40.50.620">
    <property type="entry name" value="HUPs"/>
    <property type="match status" value="1"/>
</dbReference>
<dbReference type="OrthoDB" id="197206at2759"/>
<dbReference type="InterPro" id="IPR012340">
    <property type="entry name" value="NA-bd_OB-fold"/>
</dbReference>
<evidence type="ECO:0000313" key="12">
    <source>
        <dbReference type="Proteomes" id="UP000675881"/>
    </source>
</evidence>
<comment type="similarity">
    <text evidence="10">Belongs to the class-I aminoacyl-tRNA synthetase family.</text>
</comment>
<keyword evidence="5 10" id="KW-0547">Nucleotide-binding</keyword>
<evidence type="ECO:0000256" key="1">
    <source>
        <dbReference type="ARBA" id="ARBA00004496"/>
    </source>
</evidence>
<dbReference type="SUPFAM" id="SSF52374">
    <property type="entry name" value="Nucleotidylyl transferase"/>
    <property type="match status" value="1"/>
</dbReference>
<evidence type="ECO:0000256" key="5">
    <source>
        <dbReference type="ARBA" id="ARBA00022741"/>
    </source>
</evidence>
<dbReference type="InterPro" id="IPR002547">
    <property type="entry name" value="tRNA-bd_dom"/>
</dbReference>
<dbReference type="PANTHER" id="PTHR11586">
    <property type="entry name" value="TRNA-AMINOACYLATION COFACTOR ARC1 FAMILY MEMBER"/>
    <property type="match status" value="1"/>
</dbReference>
<dbReference type="AlphaFoldDB" id="A0A7R8HBM4"/>
<dbReference type="GO" id="GO:0006418">
    <property type="term" value="P:tRNA aminoacylation for protein translation"/>
    <property type="evidence" value="ECO:0007669"/>
    <property type="project" value="InterPro"/>
</dbReference>
<dbReference type="FunFam" id="2.40.50.140:FF:000047">
    <property type="entry name" value="tyrosine--tRNA ligase, cytoplasmic isoform X2"/>
    <property type="match status" value="1"/>
</dbReference>
<keyword evidence="3" id="KW-0820">tRNA-binding</keyword>
<dbReference type="InterPro" id="IPR051270">
    <property type="entry name" value="Tyrosine-tRNA_ligase_regulator"/>
</dbReference>
<gene>
    <name evidence="11" type="ORF">LSAA_12289</name>
</gene>
<dbReference type="PANTHER" id="PTHR11586:SF43">
    <property type="entry name" value="TYROSINE--TRNA LIGASE, CYTOPLASMIC"/>
    <property type="match status" value="1"/>
</dbReference>
<keyword evidence="8 10" id="KW-0648">Protein biosynthesis</keyword>
<evidence type="ECO:0000256" key="10">
    <source>
        <dbReference type="RuleBase" id="RU363036"/>
    </source>
</evidence>
<dbReference type="EC" id="6.1.1.1" evidence="11"/>
<organism evidence="11 12">
    <name type="scientific">Lepeophtheirus salmonis</name>
    <name type="common">Salmon louse</name>
    <name type="synonym">Caligus salmonis</name>
    <dbReference type="NCBI Taxonomy" id="72036"/>
    <lineage>
        <taxon>Eukaryota</taxon>
        <taxon>Metazoa</taxon>
        <taxon>Ecdysozoa</taxon>
        <taxon>Arthropoda</taxon>
        <taxon>Crustacea</taxon>
        <taxon>Multicrustacea</taxon>
        <taxon>Hexanauplia</taxon>
        <taxon>Copepoda</taxon>
        <taxon>Siphonostomatoida</taxon>
        <taxon>Caligidae</taxon>
        <taxon>Lepeophtheirus</taxon>
    </lineage>
</organism>
<dbReference type="PROSITE" id="PS50886">
    <property type="entry name" value="TRBD"/>
    <property type="match status" value="1"/>
</dbReference>
<dbReference type="InterPro" id="IPR002305">
    <property type="entry name" value="aa-tRNA-synth_Ic"/>
</dbReference>
<evidence type="ECO:0000256" key="4">
    <source>
        <dbReference type="ARBA" id="ARBA00022598"/>
    </source>
</evidence>
<dbReference type="GO" id="GO:0005524">
    <property type="term" value="F:ATP binding"/>
    <property type="evidence" value="ECO:0007669"/>
    <property type="project" value="UniProtKB-KW"/>
</dbReference>
<dbReference type="CDD" id="cd02799">
    <property type="entry name" value="tRNA_bind_EMAP-II_like"/>
    <property type="match status" value="1"/>
</dbReference>
<accession>A0A7R8HBM4</accession>
<evidence type="ECO:0000256" key="3">
    <source>
        <dbReference type="ARBA" id="ARBA00022555"/>
    </source>
</evidence>
<keyword evidence="9 10" id="KW-0030">Aminoacyl-tRNA synthetase</keyword>
<dbReference type="Pfam" id="PF00579">
    <property type="entry name" value="tRNA-synt_1b"/>
    <property type="match status" value="2"/>
</dbReference>
<keyword evidence="4 10" id="KW-0436">Ligase</keyword>
<name>A0A7R8HBM4_LEPSM</name>
<dbReference type="Gene3D" id="2.40.50.140">
    <property type="entry name" value="Nucleic acid-binding proteins"/>
    <property type="match status" value="1"/>
</dbReference>
<sequence>MKAPWELLKLRTKYYEHAIKAMLMSLDVPVEKLKFVKGTEYQLSEEYTLDVYRLSSLVTEHDARKAGAEVVKQVSHPLLSGLLYPGLQALDEHYLDVDAQFALGYTKRIHLMNPMVPGLTGSKMSSSEEDSKIDLLDAPAAIKKKLKKKHFVNLEILRTTEFFPFANFGGDLKSAVERYLNNLLDPVRKQFESPEMKKLVNEAYPQVKTKTVKGGNKVSSTTDEIIPSRLNIKVGKIIDVSMHPDADSLYIEKIDLGEPEPRTIVSGLVKFVPIEVMKDRMVVVLCNLKPAKLKGIMSNGMVLCSSKEADDSKAVEPLIPPQGSSAGDQAFIEGYEDGSPDDVLNPKKKVWDKLAVDFKTNEVGHAQWSGNNLCTSKGQIRNEYIWGSIYSLSQSNLCMSSRNEIYGRTMNTLTSDTKNNASNIYESSVSTIVIGSIAFILLSILIITCCFCFCFLGRCILVSIYSEPAISIPDDHSIPTHHKFNDDIFDDLEIGRDNPCFLVDKRKNIDVGSNDDDVSENNPELVKISIEERNHLAPNGDATSIDPEDQAFKSNEHLRYIDDITDDAANMSTKNSRCHSSSSEGEII</sequence>
<evidence type="ECO:0000256" key="7">
    <source>
        <dbReference type="ARBA" id="ARBA00022884"/>
    </source>
</evidence>
<reference evidence="11" key="1">
    <citation type="submission" date="2021-02" db="EMBL/GenBank/DDBJ databases">
        <authorList>
            <person name="Bekaert M."/>
        </authorList>
    </citation>
    <scope>NUCLEOTIDE SEQUENCE</scope>
    <source>
        <strain evidence="11">IoA-00</strain>
    </source>
</reference>
<proteinExistence type="inferred from homology"/>
<evidence type="ECO:0000313" key="11">
    <source>
        <dbReference type="EMBL" id="CAF2974986.1"/>
    </source>
</evidence>
<protein>
    <submittedName>
        <fullName evidence="11">YARS</fullName>
        <ecNumber evidence="11">6.1.1.1</ecNumber>
    </submittedName>
</protein>
<comment type="subcellular location">
    <subcellularLocation>
        <location evidence="1">Cytoplasm</location>
    </subcellularLocation>
</comment>
<keyword evidence="2" id="KW-0963">Cytoplasm</keyword>
<evidence type="ECO:0000256" key="6">
    <source>
        <dbReference type="ARBA" id="ARBA00022840"/>
    </source>
</evidence>
<evidence type="ECO:0000256" key="9">
    <source>
        <dbReference type="ARBA" id="ARBA00023146"/>
    </source>
</evidence>
<dbReference type="InterPro" id="IPR014729">
    <property type="entry name" value="Rossmann-like_a/b/a_fold"/>
</dbReference>
<dbReference type="Gene3D" id="1.10.240.10">
    <property type="entry name" value="Tyrosyl-Transfer RNA Synthetase"/>
    <property type="match status" value="2"/>
</dbReference>
<evidence type="ECO:0000256" key="2">
    <source>
        <dbReference type="ARBA" id="ARBA00022490"/>
    </source>
</evidence>
<keyword evidence="7" id="KW-0694">RNA-binding</keyword>
<dbReference type="SUPFAM" id="SSF50249">
    <property type="entry name" value="Nucleic acid-binding proteins"/>
    <property type="match status" value="1"/>
</dbReference>
<dbReference type="GO" id="GO:0004831">
    <property type="term" value="F:tyrosine-tRNA ligase activity"/>
    <property type="evidence" value="ECO:0007669"/>
    <property type="project" value="UniProtKB-EC"/>
</dbReference>
<evidence type="ECO:0000256" key="8">
    <source>
        <dbReference type="ARBA" id="ARBA00022917"/>
    </source>
</evidence>
<keyword evidence="12" id="KW-1185">Reference proteome</keyword>
<keyword evidence="6 10" id="KW-0067">ATP-binding</keyword>
<dbReference type="Proteomes" id="UP000675881">
    <property type="component" value="Chromosome 6"/>
</dbReference>
<dbReference type="EMBL" id="HG994585">
    <property type="protein sequence ID" value="CAF2974986.1"/>
    <property type="molecule type" value="Genomic_DNA"/>
</dbReference>